<evidence type="ECO:0000313" key="2">
    <source>
        <dbReference type="Proteomes" id="UP000604046"/>
    </source>
</evidence>
<comment type="caution">
    <text evidence="1">The sequence shown here is derived from an EMBL/GenBank/DDBJ whole genome shotgun (WGS) entry which is preliminary data.</text>
</comment>
<organism evidence="1 2">
    <name type="scientific">Symbiodinium natans</name>
    <dbReference type="NCBI Taxonomy" id="878477"/>
    <lineage>
        <taxon>Eukaryota</taxon>
        <taxon>Sar</taxon>
        <taxon>Alveolata</taxon>
        <taxon>Dinophyceae</taxon>
        <taxon>Suessiales</taxon>
        <taxon>Symbiodiniaceae</taxon>
        <taxon>Symbiodinium</taxon>
    </lineage>
</organism>
<accession>A0A812L807</accession>
<gene>
    <name evidence="1" type="ORF">SNAT2548_LOCUS10965</name>
</gene>
<sequence>MSHELGCPLTEAGKFITRETSCASSSRALKRLSAVRKGMRLYFFSAVDELRRDSIDGSIKSICQLHVGDASRPSRHRAVPLGVITIQAKHVRAAESMCCPSRPQGAKRQPRLAELVAGAAWDALPLAEGSRGLCVR</sequence>
<evidence type="ECO:0000313" key="1">
    <source>
        <dbReference type="EMBL" id="CAE7241660.1"/>
    </source>
</evidence>
<dbReference type="Proteomes" id="UP000604046">
    <property type="component" value="Unassembled WGS sequence"/>
</dbReference>
<proteinExistence type="predicted"/>
<keyword evidence="2" id="KW-1185">Reference proteome</keyword>
<protein>
    <submittedName>
        <fullName evidence="1">Uncharacterized protein</fullName>
    </submittedName>
</protein>
<dbReference type="AlphaFoldDB" id="A0A812L807"/>
<name>A0A812L807_9DINO</name>
<dbReference type="EMBL" id="CAJNDS010000946">
    <property type="protein sequence ID" value="CAE7241660.1"/>
    <property type="molecule type" value="Genomic_DNA"/>
</dbReference>
<reference evidence="1" key="1">
    <citation type="submission" date="2021-02" db="EMBL/GenBank/DDBJ databases">
        <authorList>
            <person name="Dougan E. K."/>
            <person name="Rhodes N."/>
            <person name="Thang M."/>
            <person name="Chan C."/>
        </authorList>
    </citation>
    <scope>NUCLEOTIDE SEQUENCE</scope>
</reference>